<dbReference type="Ensembl" id="ENSEAST00005034017.1">
    <property type="protein sequence ID" value="ENSEASP00005031292.1"/>
    <property type="gene ID" value="ENSEASG00005021297.1"/>
</dbReference>
<organism evidence="2">
    <name type="scientific">Equus asinus asinus</name>
    <dbReference type="NCBI Taxonomy" id="83772"/>
    <lineage>
        <taxon>Eukaryota</taxon>
        <taxon>Metazoa</taxon>
        <taxon>Chordata</taxon>
        <taxon>Craniata</taxon>
        <taxon>Vertebrata</taxon>
        <taxon>Euteleostomi</taxon>
        <taxon>Mammalia</taxon>
        <taxon>Eutheria</taxon>
        <taxon>Laurasiatheria</taxon>
        <taxon>Perissodactyla</taxon>
        <taxon>Equidae</taxon>
        <taxon>Equus</taxon>
    </lineage>
</organism>
<feature type="region of interest" description="Disordered" evidence="1">
    <location>
        <begin position="19"/>
        <end position="40"/>
    </location>
</feature>
<accession>A0A8C4MTK9</accession>
<sequence>MLELDVDKRLTASQALTHPFFEPFRDPEEETEAQQPFDDSLEHEKLTVDEWKRKSRGLSSFLSLPIGARIFNLPLHRSFCGDSGMSTY</sequence>
<evidence type="ECO:0000313" key="2">
    <source>
        <dbReference type="Ensembl" id="ENSEASP00005031292.1"/>
    </source>
</evidence>
<dbReference type="Gene3D" id="3.30.200.20">
    <property type="entry name" value="Phosphorylase Kinase, domain 1"/>
    <property type="match status" value="1"/>
</dbReference>
<dbReference type="SUPFAM" id="SSF56112">
    <property type="entry name" value="Protein kinase-like (PK-like)"/>
    <property type="match status" value="1"/>
</dbReference>
<dbReference type="InterPro" id="IPR011009">
    <property type="entry name" value="Kinase-like_dom_sf"/>
</dbReference>
<dbReference type="AlphaFoldDB" id="A0A8C4MTK9"/>
<proteinExistence type="predicted"/>
<dbReference type="Gene3D" id="1.10.510.10">
    <property type="entry name" value="Transferase(Phosphotransferase) domain 1"/>
    <property type="match status" value="1"/>
</dbReference>
<protein>
    <submittedName>
        <fullName evidence="2">Uncharacterized protein</fullName>
    </submittedName>
</protein>
<name>A0A8C4MTK9_EQUAS</name>
<reference evidence="2" key="1">
    <citation type="submission" date="2023-03" db="UniProtKB">
        <authorList>
            <consortium name="Ensembl"/>
        </authorList>
    </citation>
    <scope>IDENTIFICATION</scope>
</reference>
<evidence type="ECO:0000256" key="1">
    <source>
        <dbReference type="SAM" id="MobiDB-lite"/>
    </source>
</evidence>
<dbReference type="OMA" id="RCYVGEW"/>